<dbReference type="RefSeq" id="WP_092468116.1">
    <property type="nucleotide sequence ID" value="NZ_FNCZ01000004.1"/>
</dbReference>
<sequence length="1613" mass="179984">MKKKNILLFLYLFVHIYFTYAQQITTDNTQQPNELIQNLVGSNCVTVSNLSSPINGSINNIVSYGAFDNNGTNFPLQNGIILSTGRVSSAGDPQNPQDLSEGNLDWVTDPDILNVLNIDQTLNATTIEFDFSSPNNFISFNYLFASEEYQQEYPCNFQDVFAILIKRAGTTDPYVNIALVPETTTEVSTNTIHPSITGFCDAQNENYFRGYNSGDTNFNGSTEVLTASADILPNETYQIKMIIADHIDQRYDSAVFIEANGFGASINLGPDQNICGSDLTLDADINNTSASYTWLLNGNPIAGENNPTLEVSTSGTYDVEVSIPTVSGNCTLSDSIAIEIIPFQEALPINNWLVCNPFDSDGTNDFNFTEKNDEIYANLPSTNYIISYHPTIEAAQNNTNTITGLYQNTEQTETIFVRIESLSGDCLQVGSFEISVSDSPDTLEYTIDVCNGELVEAVFNDLNFLGTVVSNFNLDTTVYFYHTEDDAVNIENELTEFPSLSNEPDLFYARILDDSSVCPAIVPIHLDYIPEPDIGIERYIFDLCMDPNYSETIDGNSYNYNTIPADYNIIEIFEEIETTYPGITVQLEILLGTGGSPIFTTSETKYVIPISIRYIDENCPKFMILELHKNLLYNRVTNVLEVSRCDDQSNDGIVDFNLIEVVEEFKGDYDDIDLQLYETESDLLSGINPLDLNTPFTVINSETLYLGSSYANCSLVSRIDLIVKPGFYVPPMSIDYCGNTNPVTNTTNIVLEPLVQTVFPGTNINNPVQFYLTVDDAENQENELIESYDVAGNQQIFYIRVSNMFLGCYDVSTLQVNITNAIEASDPEPLVICDDDQDGIATINLESVIPELAGDATNLNFSFFESYDEAVTKATPIINPNSYTTETNTVYIRGEIGSLECFTVFKYDIQIYANPHIDAIDDYIYCGIDLNEDPEFLLATKDLEIINGQVGMQVLYFESENDAVNRLNPIDKTINYLPLSNPQTLYVRLENEAENNCYKIAPMQIEARQAPIYNNPIDIFECDIDKTGLVTADLSNIINDITAGSPTELNVSFHLTPLNAELGSNAIPLIYTATSNPQIIYARVENINSGCFETPTFSMNTLSLPDIQFGKSITACANNNNFSLDWNLTQIELEILEGRQYNIGFTYFESEDDALTDNNPIISPEFYTNTSSPQTLYSKIINNTTGCFDIVPFELIINSPPLINEFETFSICENTENSVDLLDINELLIDNTYNVVINYFSNEVDAEANENALNSNYFYTNTTETLYIRVEFNTTHCYVVYPFQLVINPLPVANTPDNLIVCDDDFDGYVSVDLTQQNSAILGNQNSNDFSITYYNSNINAIEDRNPLHSNYNVFDSEIIYVRLENNNTGCYDITQFSTVINSLPNISIPDQVICLNDLPLLVSANTNTTSDTYQWSTGETSSEIEINAIGSYFVTITNQYGCTYTTTFNVTESESATIDVVETIDFSDPNNITVTVTGIGNYLYQLNTNPFQLSNVFQNVPIGQNTITIIDQNGCASITKDVFVIDTPKHLTPNDDGDFDTWHIAGVETLPGTIINVFDRYGKLMTQLNHNSLGWNGTYNGTKMPAGDYWFVADVIQDGKEFQVKGHFTLRR</sequence>
<gene>
    <name evidence="2" type="ORF">SAMN04489796_10462</name>
</gene>
<dbReference type="InterPro" id="IPR026341">
    <property type="entry name" value="T9SS_type_B"/>
</dbReference>
<dbReference type="EMBL" id="FNCZ01000004">
    <property type="protein sequence ID" value="SDH74183.1"/>
    <property type="molecule type" value="Genomic_DNA"/>
</dbReference>
<organism evidence="2 3">
    <name type="scientific">Winogradskyella thalassocola</name>
    <dbReference type="NCBI Taxonomy" id="262004"/>
    <lineage>
        <taxon>Bacteria</taxon>
        <taxon>Pseudomonadati</taxon>
        <taxon>Bacteroidota</taxon>
        <taxon>Flavobacteriia</taxon>
        <taxon>Flavobacteriales</taxon>
        <taxon>Flavobacteriaceae</taxon>
        <taxon>Winogradskyella</taxon>
    </lineage>
</organism>
<name>A0A1G8EW83_9FLAO</name>
<dbReference type="NCBIfam" id="NF038133">
    <property type="entry name" value="choice_anch_L"/>
    <property type="match status" value="1"/>
</dbReference>
<dbReference type="Proteomes" id="UP000199492">
    <property type="component" value="Unassembled WGS sequence"/>
</dbReference>
<dbReference type="OrthoDB" id="9765926at2"/>
<dbReference type="STRING" id="262004.SAMN04489796_10462"/>
<evidence type="ECO:0000313" key="3">
    <source>
        <dbReference type="Proteomes" id="UP000199492"/>
    </source>
</evidence>
<dbReference type="Gene3D" id="2.60.40.10">
    <property type="entry name" value="Immunoglobulins"/>
    <property type="match status" value="1"/>
</dbReference>
<accession>A0A1G8EW83</accession>
<dbReference type="SUPFAM" id="SSF49299">
    <property type="entry name" value="PKD domain"/>
    <property type="match status" value="1"/>
</dbReference>
<evidence type="ECO:0000256" key="1">
    <source>
        <dbReference type="SAM" id="SignalP"/>
    </source>
</evidence>
<dbReference type="InterPro" id="IPR049804">
    <property type="entry name" value="Choice_anch_L"/>
</dbReference>
<feature type="chain" id="PRO_5011655299" evidence="1">
    <location>
        <begin position="22"/>
        <end position="1613"/>
    </location>
</feature>
<reference evidence="3" key="1">
    <citation type="submission" date="2016-10" db="EMBL/GenBank/DDBJ databases">
        <authorList>
            <person name="Varghese N."/>
            <person name="Submissions S."/>
        </authorList>
    </citation>
    <scope>NUCLEOTIDE SEQUENCE [LARGE SCALE GENOMIC DNA]</scope>
    <source>
        <strain evidence="3">DSM 15363</strain>
    </source>
</reference>
<evidence type="ECO:0000313" key="2">
    <source>
        <dbReference type="EMBL" id="SDH74183.1"/>
    </source>
</evidence>
<dbReference type="InterPro" id="IPR013783">
    <property type="entry name" value="Ig-like_fold"/>
</dbReference>
<dbReference type="InterPro" id="IPR035986">
    <property type="entry name" value="PKD_dom_sf"/>
</dbReference>
<protein>
    <submittedName>
        <fullName evidence="2">Gliding motility-associated C-terminal domain-containing protein</fullName>
    </submittedName>
</protein>
<dbReference type="Pfam" id="PF13585">
    <property type="entry name" value="CHU_C"/>
    <property type="match status" value="1"/>
</dbReference>
<proteinExistence type="predicted"/>
<dbReference type="NCBIfam" id="TIGR04131">
    <property type="entry name" value="Bac_Flav_CTERM"/>
    <property type="match status" value="1"/>
</dbReference>
<keyword evidence="1" id="KW-0732">Signal</keyword>
<keyword evidence="3" id="KW-1185">Reference proteome</keyword>
<feature type="signal peptide" evidence="1">
    <location>
        <begin position="1"/>
        <end position="21"/>
    </location>
</feature>